<comment type="caution">
    <text evidence="1">The sequence shown here is derived from an EMBL/GenBank/DDBJ whole genome shotgun (WGS) entry which is preliminary data.</text>
</comment>
<gene>
    <name evidence="1" type="ORF">ANANG_G00065030</name>
</gene>
<keyword evidence="2" id="KW-1185">Reference proteome</keyword>
<accession>A0A9D3MPM6</accession>
<dbReference type="InterPro" id="IPR042463">
    <property type="entry name" value="HNOB_dom_associated_sf"/>
</dbReference>
<evidence type="ECO:0000313" key="1">
    <source>
        <dbReference type="EMBL" id="KAG5852669.1"/>
    </source>
</evidence>
<reference evidence="1" key="1">
    <citation type="submission" date="2021-01" db="EMBL/GenBank/DDBJ databases">
        <title>A chromosome-scale assembly of European eel, Anguilla anguilla.</title>
        <authorList>
            <person name="Henkel C."/>
            <person name="Jong-Raadsen S.A."/>
            <person name="Dufour S."/>
            <person name="Weltzien F.-A."/>
            <person name="Palstra A.P."/>
            <person name="Pelster B."/>
            <person name="Spaink H.P."/>
            <person name="Van Den Thillart G.E."/>
            <person name="Jansen H."/>
            <person name="Zahm M."/>
            <person name="Klopp C."/>
            <person name="Cedric C."/>
            <person name="Louis A."/>
            <person name="Berthelot C."/>
            <person name="Parey E."/>
            <person name="Roest Crollius H."/>
            <person name="Montfort J."/>
            <person name="Robinson-Rechavi M."/>
            <person name="Bucao C."/>
            <person name="Bouchez O."/>
            <person name="Gislard M."/>
            <person name="Lluch J."/>
            <person name="Milhes M."/>
            <person name="Lampietro C."/>
            <person name="Lopez Roques C."/>
            <person name="Donnadieu C."/>
            <person name="Braasch I."/>
            <person name="Desvignes T."/>
            <person name="Postlethwait J."/>
            <person name="Bobe J."/>
            <person name="Guiguen Y."/>
            <person name="Dirks R."/>
        </authorList>
    </citation>
    <scope>NUCLEOTIDE SEQUENCE</scope>
    <source>
        <strain evidence="1">Tag_6206</strain>
        <tissue evidence="1">Liver</tissue>
    </source>
</reference>
<sequence length="92" mass="10824">MKARYEILPNCPQRRAPWEILRSIVRFGQGNFMTSFTPSYPEKLWIDEQAFCNVFPFHIVFDKNVSLHAIITPGTKRLSTGMMMLSRMCNFY</sequence>
<dbReference type="EMBL" id="JAFIRN010000003">
    <property type="protein sequence ID" value="KAG5852669.1"/>
    <property type="molecule type" value="Genomic_DNA"/>
</dbReference>
<name>A0A9D3MPM6_ANGAN</name>
<dbReference type="AlphaFoldDB" id="A0A9D3MPM6"/>
<dbReference type="Proteomes" id="UP001044222">
    <property type="component" value="Unassembled WGS sequence"/>
</dbReference>
<evidence type="ECO:0000313" key="2">
    <source>
        <dbReference type="Proteomes" id="UP001044222"/>
    </source>
</evidence>
<dbReference type="Gene3D" id="3.30.450.260">
    <property type="entry name" value="Haem NO binding associated domain"/>
    <property type="match status" value="1"/>
</dbReference>
<protein>
    <submittedName>
        <fullName evidence="1">Uncharacterized protein</fullName>
    </submittedName>
</protein>
<organism evidence="1 2">
    <name type="scientific">Anguilla anguilla</name>
    <name type="common">European freshwater eel</name>
    <name type="synonym">Muraena anguilla</name>
    <dbReference type="NCBI Taxonomy" id="7936"/>
    <lineage>
        <taxon>Eukaryota</taxon>
        <taxon>Metazoa</taxon>
        <taxon>Chordata</taxon>
        <taxon>Craniata</taxon>
        <taxon>Vertebrata</taxon>
        <taxon>Euteleostomi</taxon>
        <taxon>Actinopterygii</taxon>
        <taxon>Neopterygii</taxon>
        <taxon>Teleostei</taxon>
        <taxon>Anguilliformes</taxon>
        <taxon>Anguillidae</taxon>
        <taxon>Anguilla</taxon>
    </lineage>
</organism>
<proteinExistence type="predicted"/>